<dbReference type="STRING" id="81479.RA876_11200"/>
<accession>A0A1Q8YBB0</accession>
<reference evidence="1 2" key="1">
    <citation type="submission" date="2017-01" db="EMBL/GenBank/DDBJ databases">
        <title>Genome sequence of Rhodoferax antarcticus ANT.BR, a psychrophilic purple nonsulfur bacterium from an Antarctic microbial mat.</title>
        <authorList>
            <person name="Baker J."/>
            <person name="Riester C."/>
            <person name="Skinner B."/>
            <person name="Newell A."/>
            <person name="Swingley W."/>
            <person name="Madigan M."/>
            <person name="Jung D."/>
            <person name="Asao M."/>
            <person name="Chen M."/>
            <person name="Loughlin P."/>
            <person name="Pan H."/>
            <person name="Lin S."/>
            <person name="Li N."/>
            <person name="Shaw J."/>
            <person name="Prado M."/>
            <person name="Sherman C."/>
            <person name="Li X."/>
            <person name="Tang J."/>
            <person name="Blankenship R."/>
            <person name="Zhao T."/>
            <person name="Touchman J."/>
            <person name="Sattley M."/>
        </authorList>
    </citation>
    <scope>NUCLEOTIDE SEQUENCE [LARGE SCALE GENOMIC DNA]</scope>
    <source>
        <strain evidence="1 2">ANT.BR</strain>
    </source>
</reference>
<dbReference type="Proteomes" id="UP000185911">
    <property type="component" value="Unassembled WGS sequence"/>
</dbReference>
<name>A0A1Q8YBB0_9BURK</name>
<evidence type="ECO:0000313" key="2">
    <source>
        <dbReference type="Proteomes" id="UP000185911"/>
    </source>
</evidence>
<sequence>MYLEQIDELVRCLHQLRDFNFERHPGGLKRYSEIEQLYDHVMRDVFPDEHWRSGLRNHGPSSVHAHLDRLERQIASLRHADSGGCRFTQSDAAQFPQLLTAVNDLKASTVGKTQFIEHFKEWFSTHPRGVVVDPYLFTLAKQKQKDYCDGVIEILGKTVERIDFYYLRGNYVKAVAQDIFDGLNLSKKRDIFFYPCENLHDRVWLRHYETSDTPSLTGWEGRVVGASVNGISLRPTYVIDMPKDDAKGYSKYIANLRSNGGIGGAAILAQKTP</sequence>
<protein>
    <submittedName>
        <fullName evidence="1">Uncharacterized protein</fullName>
    </submittedName>
</protein>
<comment type="caution">
    <text evidence="1">The sequence shown here is derived from an EMBL/GenBank/DDBJ whole genome shotgun (WGS) entry which is preliminary data.</text>
</comment>
<proteinExistence type="predicted"/>
<gene>
    <name evidence="1" type="ORF">BLL52_3459</name>
</gene>
<dbReference type="RefSeq" id="WP_075587599.1">
    <property type="nucleotide sequence ID" value="NZ_MSYM01000017.1"/>
</dbReference>
<dbReference type="AlphaFoldDB" id="A0A1Q8YBB0"/>
<evidence type="ECO:0000313" key="1">
    <source>
        <dbReference type="EMBL" id="OLP05334.1"/>
    </source>
</evidence>
<organism evidence="1 2">
    <name type="scientific">Rhodoferax antarcticus ANT.BR</name>
    <dbReference type="NCBI Taxonomy" id="1111071"/>
    <lineage>
        <taxon>Bacteria</taxon>
        <taxon>Pseudomonadati</taxon>
        <taxon>Pseudomonadota</taxon>
        <taxon>Betaproteobacteria</taxon>
        <taxon>Burkholderiales</taxon>
        <taxon>Comamonadaceae</taxon>
        <taxon>Rhodoferax</taxon>
    </lineage>
</organism>
<dbReference type="EMBL" id="MSYM01000017">
    <property type="protein sequence ID" value="OLP05334.1"/>
    <property type="molecule type" value="Genomic_DNA"/>
</dbReference>
<keyword evidence="2" id="KW-1185">Reference proteome</keyword>